<dbReference type="OrthoDB" id="8985337at2"/>
<comment type="caution">
    <text evidence="1">The sequence shown here is derived from an EMBL/GenBank/DDBJ whole genome shotgun (WGS) entry which is preliminary data.</text>
</comment>
<protein>
    <submittedName>
        <fullName evidence="1">Tryptophan hydroxylase</fullName>
    </submittedName>
</protein>
<accession>A0A430HSB4</accession>
<evidence type="ECO:0000313" key="2">
    <source>
        <dbReference type="Proteomes" id="UP000278085"/>
    </source>
</evidence>
<reference evidence="1 2" key="1">
    <citation type="submission" date="2018-12" db="EMBL/GenBank/DDBJ databases">
        <authorList>
            <person name="Yang E."/>
        </authorList>
    </citation>
    <scope>NUCLEOTIDE SEQUENCE [LARGE SCALE GENOMIC DNA]</scope>
    <source>
        <strain evidence="1 2">SOD</strain>
    </source>
</reference>
<gene>
    <name evidence="1" type="ORF">EJB06_04790</name>
</gene>
<dbReference type="AlphaFoldDB" id="A0A430HSB4"/>
<sequence length="372" mass="40579">MKILVIGAGPAGLIFASQMKKAQPDWDIRIAEKSTEQEVLGWGVVLPGRPPQHPANPLSYLDQPELLDPQFLEEFKLVHNDQPNLMSTGVTLCGVGRRVLVQALRATCVAAGIPVSYETPLASVAELEAEYDLVVVSNGINHKSLALPPALAPQVEFGNNKYIWYGTTQLFDQMNLVFRKNGNGIFIGHSYKYSSTMSTFIVECSQETYVRAELESRSEKDAAAYIAKVFQAELGEHALVSQPGQGWRNFMTLSHDVARDGKFVLIGDALQSGHFSIGHGTTMAVVVAQLLVKSLASGPDTAAALENFNARAVPLVQLFKQHAEASRLWFESVGERIGLSNEELTASFDARRKEAPPLQDALMANLGYALGR</sequence>
<organism evidence="1 2">
    <name type="scientific">Massilia atriviolacea</name>
    <dbReference type="NCBI Taxonomy" id="2495579"/>
    <lineage>
        <taxon>Bacteria</taxon>
        <taxon>Pseudomonadati</taxon>
        <taxon>Pseudomonadota</taxon>
        <taxon>Betaproteobacteria</taxon>
        <taxon>Burkholderiales</taxon>
        <taxon>Oxalobacteraceae</taxon>
        <taxon>Telluria group</taxon>
        <taxon>Massilia</taxon>
    </lineage>
</organism>
<dbReference type="SUPFAM" id="SSF51905">
    <property type="entry name" value="FAD/NAD(P)-binding domain"/>
    <property type="match status" value="1"/>
</dbReference>
<dbReference type="InterPro" id="IPR036188">
    <property type="entry name" value="FAD/NAD-bd_sf"/>
</dbReference>
<dbReference type="Proteomes" id="UP000278085">
    <property type="component" value="Unassembled WGS sequence"/>
</dbReference>
<evidence type="ECO:0000313" key="1">
    <source>
        <dbReference type="EMBL" id="RSZ60435.1"/>
    </source>
</evidence>
<name>A0A430HSB4_9BURK</name>
<proteinExistence type="predicted"/>
<keyword evidence="2" id="KW-1185">Reference proteome</keyword>
<dbReference type="EMBL" id="RXLQ01000002">
    <property type="protein sequence ID" value="RSZ60435.1"/>
    <property type="molecule type" value="Genomic_DNA"/>
</dbReference>
<dbReference type="Gene3D" id="3.30.9.20">
    <property type="match status" value="1"/>
</dbReference>
<dbReference type="RefSeq" id="WP_126072846.1">
    <property type="nucleotide sequence ID" value="NZ_CP051166.1"/>
</dbReference>
<dbReference type="Gene3D" id="3.50.50.60">
    <property type="entry name" value="FAD/NAD(P)-binding domain"/>
    <property type="match status" value="1"/>
</dbReference>